<protein>
    <submittedName>
        <fullName evidence="2">Uncharacterized protein</fullName>
    </submittedName>
</protein>
<comment type="caution">
    <text evidence="2">The sequence shown here is derived from an EMBL/GenBank/DDBJ whole genome shotgun (WGS) entry which is preliminary data.</text>
</comment>
<dbReference type="Proteomes" id="UP000287651">
    <property type="component" value="Unassembled WGS sequence"/>
</dbReference>
<dbReference type="AlphaFoldDB" id="A0A427AMT5"/>
<evidence type="ECO:0000313" key="3">
    <source>
        <dbReference type="Proteomes" id="UP000287651"/>
    </source>
</evidence>
<feature type="compositionally biased region" description="Basic and acidic residues" evidence="1">
    <location>
        <begin position="65"/>
        <end position="80"/>
    </location>
</feature>
<accession>A0A427AMT5</accession>
<evidence type="ECO:0000256" key="1">
    <source>
        <dbReference type="SAM" id="MobiDB-lite"/>
    </source>
</evidence>
<evidence type="ECO:0000313" key="2">
    <source>
        <dbReference type="EMBL" id="RRT77536.1"/>
    </source>
</evidence>
<gene>
    <name evidence="2" type="ORF">B296_00028011</name>
</gene>
<feature type="region of interest" description="Disordered" evidence="1">
    <location>
        <begin position="63"/>
        <end position="89"/>
    </location>
</feature>
<name>A0A427AMT5_ENSVE</name>
<reference evidence="2 3" key="1">
    <citation type="journal article" date="2014" name="Agronomy (Basel)">
        <title>A Draft Genome Sequence for Ensete ventricosum, the Drought-Tolerant Tree Against Hunger.</title>
        <authorList>
            <person name="Harrison J."/>
            <person name="Moore K.A."/>
            <person name="Paszkiewicz K."/>
            <person name="Jones T."/>
            <person name="Grant M."/>
            <person name="Ambacheew D."/>
            <person name="Muzemil S."/>
            <person name="Studholme D.J."/>
        </authorList>
    </citation>
    <scope>NUCLEOTIDE SEQUENCE [LARGE SCALE GENOMIC DNA]</scope>
</reference>
<proteinExistence type="predicted"/>
<organism evidence="2 3">
    <name type="scientific">Ensete ventricosum</name>
    <name type="common">Abyssinian banana</name>
    <name type="synonym">Musa ensete</name>
    <dbReference type="NCBI Taxonomy" id="4639"/>
    <lineage>
        <taxon>Eukaryota</taxon>
        <taxon>Viridiplantae</taxon>
        <taxon>Streptophyta</taxon>
        <taxon>Embryophyta</taxon>
        <taxon>Tracheophyta</taxon>
        <taxon>Spermatophyta</taxon>
        <taxon>Magnoliopsida</taxon>
        <taxon>Liliopsida</taxon>
        <taxon>Zingiberales</taxon>
        <taxon>Musaceae</taxon>
        <taxon>Ensete</taxon>
    </lineage>
</organism>
<dbReference type="EMBL" id="AMZH03001906">
    <property type="protein sequence ID" value="RRT77536.1"/>
    <property type="molecule type" value="Genomic_DNA"/>
</dbReference>
<sequence>MVVKLPSTYNVIIGRLTLDKLRAGVSTYHQSMKFPTSAGVGEAKSDPRKSRHYLVATIIPKKAKKEASVLDPREPDKLESQPKPTKQVLEVPLDPEFNDARVHLGGTSLDTPRRWIDERDKRRSRVGLERPLRYVGKPTAGRPYIPVFHIRMEKMKEVKRPPL</sequence>